<feature type="signal peptide" evidence="4">
    <location>
        <begin position="1"/>
        <end position="31"/>
    </location>
</feature>
<dbReference type="PROSITE" id="PS51257">
    <property type="entry name" value="PROKAR_LIPOPROTEIN"/>
    <property type="match status" value="1"/>
</dbReference>
<gene>
    <name evidence="6" type="ORF">BKA02_001976</name>
</gene>
<evidence type="ECO:0000256" key="2">
    <source>
        <dbReference type="ARBA" id="ARBA00010742"/>
    </source>
</evidence>
<dbReference type="AlphaFoldDB" id="A0A7Y9JNB2"/>
<comment type="caution">
    <text evidence="6">The sequence shown here is derived from an EMBL/GenBank/DDBJ whole genome shotgun (WGS) entry which is preliminary data.</text>
</comment>
<keyword evidence="3 4" id="KW-0732">Signal</keyword>
<name>A0A7Y9JNB2_9MICO</name>
<evidence type="ECO:0000256" key="3">
    <source>
        <dbReference type="ARBA" id="ARBA00022729"/>
    </source>
</evidence>
<dbReference type="Pfam" id="PF09084">
    <property type="entry name" value="NMT1"/>
    <property type="match status" value="1"/>
</dbReference>
<evidence type="ECO:0000256" key="4">
    <source>
        <dbReference type="SAM" id="SignalP"/>
    </source>
</evidence>
<evidence type="ECO:0000259" key="5">
    <source>
        <dbReference type="Pfam" id="PF09084"/>
    </source>
</evidence>
<protein>
    <submittedName>
        <fullName evidence="6">NitT/TauT family transport system substrate-binding protein</fullName>
    </submittedName>
</protein>
<feature type="chain" id="PRO_5030749039" evidence="4">
    <location>
        <begin position="32"/>
        <end position="333"/>
    </location>
</feature>
<dbReference type="SUPFAM" id="SSF53850">
    <property type="entry name" value="Periplasmic binding protein-like II"/>
    <property type="match status" value="1"/>
</dbReference>
<feature type="domain" description="SsuA/THI5-like" evidence="5">
    <location>
        <begin position="55"/>
        <end position="272"/>
    </location>
</feature>
<organism evidence="6 7">
    <name type="scientific">Microbacterium pseudoresistens</name>
    <dbReference type="NCBI Taxonomy" id="640634"/>
    <lineage>
        <taxon>Bacteria</taxon>
        <taxon>Bacillati</taxon>
        <taxon>Actinomycetota</taxon>
        <taxon>Actinomycetes</taxon>
        <taxon>Micrococcales</taxon>
        <taxon>Microbacteriaceae</taxon>
        <taxon>Microbacterium</taxon>
    </lineage>
</organism>
<proteinExistence type="inferred from homology"/>
<reference evidence="6 7" key="1">
    <citation type="submission" date="2020-07" db="EMBL/GenBank/DDBJ databases">
        <title>Sequencing the genomes of 1000 actinobacteria strains.</title>
        <authorList>
            <person name="Klenk H.-P."/>
        </authorList>
    </citation>
    <scope>NUCLEOTIDE SEQUENCE [LARGE SCALE GENOMIC DNA]</scope>
    <source>
        <strain evidence="6 7">DSM 22185</strain>
    </source>
</reference>
<dbReference type="InterPro" id="IPR015168">
    <property type="entry name" value="SsuA/THI5"/>
</dbReference>
<dbReference type="PANTHER" id="PTHR30024">
    <property type="entry name" value="ALIPHATIC SULFONATES-BINDING PROTEIN-RELATED"/>
    <property type="match status" value="1"/>
</dbReference>
<dbReference type="Proteomes" id="UP000552045">
    <property type="component" value="Unassembled WGS sequence"/>
</dbReference>
<comment type="subcellular location">
    <subcellularLocation>
        <location evidence="1">Periplasm</location>
    </subcellularLocation>
</comment>
<evidence type="ECO:0000256" key="1">
    <source>
        <dbReference type="ARBA" id="ARBA00004418"/>
    </source>
</evidence>
<evidence type="ECO:0000313" key="6">
    <source>
        <dbReference type="EMBL" id="NYD54921.1"/>
    </source>
</evidence>
<comment type="similarity">
    <text evidence="2">Belongs to the bacterial solute-binding protein SsuA/TauA family.</text>
</comment>
<dbReference type="PANTHER" id="PTHR30024:SF47">
    <property type="entry name" value="TAURINE-BINDING PERIPLASMIC PROTEIN"/>
    <property type="match status" value="1"/>
</dbReference>
<accession>A0A7Y9JNB2</accession>
<dbReference type="RefSeq" id="WP_179433631.1">
    <property type="nucleotide sequence ID" value="NZ_BAABLC010000002.1"/>
</dbReference>
<dbReference type="GO" id="GO:0042597">
    <property type="term" value="C:periplasmic space"/>
    <property type="evidence" value="ECO:0007669"/>
    <property type="project" value="UniProtKB-SubCell"/>
</dbReference>
<sequence>MKNSLRKALAAGAALAASALFLTACSGDSSAGEESGGDGELTKVTVAINPYNGNAPMLYGMQEGVFAEHGLELELVPQTDVAAIISGVASGQYDFGFATVVHVINANLNGIPIRAVATPEGQQKDHEEPEEGNALVAAPGSGITSAGQIEGKALGVVGLASLNTYSALDMIANDGGDPDSVELVQLPFGQMTAALASGDLAAAVIQAPFTSEALGVGAEIIGKPNVETFPNMAVGLITTSQQYIDANEDIVKAFSDANIESQDLARENMDEARKTLIDHLGLTEEAASIAIWGTADPHVNVEGFEKAQDLLIKYGDQTEELDPAELVWPGSLK</sequence>
<evidence type="ECO:0000313" key="7">
    <source>
        <dbReference type="Proteomes" id="UP000552045"/>
    </source>
</evidence>
<keyword evidence="7" id="KW-1185">Reference proteome</keyword>
<dbReference type="Gene3D" id="3.40.190.10">
    <property type="entry name" value="Periplasmic binding protein-like II"/>
    <property type="match status" value="2"/>
</dbReference>
<dbReference type="EMBL" id="JACCBH010000001">
    <property type="protein sequence ID" value="NYD54921.1"/>
    <property type="molecule type" value="Genomic_DNA"/>
</dbReference>